<dbReference type="GeneID" id="70187383"/>
<feature type="transmembrane region" description="Helical" evidence="6">
    <location>
        <begin position="149"/>
        <end position="167"/>
    </location>
</feature>
<organism evidence="7 8">
    <name type="scientific">Microdochium trichocladiopsis</name>
    <dbReference type="NCBI Taxonomy" id="1682393"/>
    <lineage>
        <taxon>Eukaryota</taxon>
        <taxon>Fungi</taxon>
        <taxon>Dikarya</taxon>
        <taxon>Ascomycota</taxon>
        <taxon>Pezizomycotina</taxon>
        <taxon>Sordariomycetes</taxon>
        <taxon>Xylariomycetidae</taxon>
        <taxon>Xylariales</taxon>
        <taxon>Microdochiaceae</taxon>
        <taxon>Microdochium</taxon>
    </lineage>
</organism>
<comment type="subcellular location">
    <subcellularLocation>
        <location evidence="1">Membrane</location>
        <topology evidence="1">Multi-pass membrane protein</topology>
    </subcellularLocation>
</comment>
<keyword evidence="5 6" id="KW-0472">Membrane</keyword>
<dbReference type="PANTHER" id="PTHR45649">
    <property type="entry name" value="AMINO-ACID PERMEASE BAT1"/>
    <property type="match status" value="1"/>
</dbReference>
<gene>
    <name evidence="7" type="ORF">B0I36DRAFT_357645</name>
</gene>
<keyword evidence="2" id="KW-0813">Transport</keyword>
<name>A0A9P9BW15_9PEZI</name>
<keyword evidence="4 6" id="KW-1133">Transmembrane helix</keyword>
<evidence type="ECO:0000256" key="1">
    <source>
        <dbReference type="ARBA" id="ARBA00004141"/>
    </source>
</evidence>
<keyword evidence="8" id="KW-1185">Reference proteome</keyword>
<dbReference type="Pfam" id="PF13520">
    <property type="entry name" value="AA_permease_2"/>
    <property type="match status" value="1"/>
</dbReference>
<dbReference type="PIRSF" id="PIRSF006060">
    <property type="entry name" value="AA_transporter"/>
    <property type="match status" value="1"/>
</dbReference>
<feature type="transmembrane region" description="Helical" evidence="6">
    <location>
        <begin position="440"/>
        <end position="462"/>
    </location>
</feature>
<evidence type="ECO:0000313" key="7">
    <source>
        <dbReference type="EMBL" id="KAH7040332.1"/>
    </source>
</evidence>
<feature type="transmembrane region" description="Helical" evidence="6">
    <location>
        <begin position="75"/>
        <end position="96"/>
    </location>
</feature>
<evidence type="ECO:0000256" key="6">
    <source>
        <dbReference type="SAM" id="Phobius"/>
    </source>
</evidence>
<sequence length="485" mass="53698">MLDNKVELVDINVSQSKERSGPPAPRDDVSFLETQTRTRRLFSSAQIFCFALVYFGTWSGIGINMYYALLNGGPAAYLFNLIIAFAGALAQALSLGELASILPLAGAQYYWTFHFAPLKSVLNESAILFEASIQINFPDYESGGWRTTLIVLCLLLFLTVVNVWFFRIVPWFELLAGIANICFFFIVLVTLWIMSPRNDPEFILTTNFSGWENSFVSWNIGMLTQVWLFIGFEASIHMGEETKNAKRNAPMAMIYSLITNGCLGLIMVVTYIICMPPLEDIVMADYPFLYLLETSTGSKSVTTVLTVGICVVSMGTNMSSFASATLPAFFGHVSGTRRVPVRAVLLTCTWVALLAMLNLHADTFIALGAITSLCSLALFFSYAIILGVVIHLRFTTPGLPKAAFSIGRWGLPVNIFAMVWTCYMMIWLPFPTELPVTAESMNYCIAVFGTVMVGATTAWFAWAKDSWAGPNQAIVNYVLQHDGKE</sequence>
<feature type="transmembrane region" description="Helical" evidence="6">
    <location>
        <begin position="365"/>
        <end position="390"/>
    </location>
</feature>
<keyword evidence="3 6" id="KW-0812">Transmembrane</keyword>
<dbReference type="GO" id="GO:0022857">
    <property type="term" value="F:transmembrane transporter activity"/>
    <property type="evidence" value="ECO:0007669"/>
    <property type="project" value="InterPro"/>
</dbReference>
<feature type="transmembrane region" description="Helical" evidence="6">
    <location>
        <begin position="252"/>
        <end position="273"/>
    </location>
</feature>
<dbReference type="Proteomes" id="UP000756346">
    <property type="component" value="Unassembled WGS sequence"/>
</dbReference>
<protein>
    <submittedName>
        <fullName evidence="7">Amino acid/polyamine transporter I</fullName>
    </submittedName>
</protein>
<dbReference type="RefSeq" id="XP_046018387.1">
    <property type="nucleotide sequence ID" value="XM_046157837.1"/>
</dbReference>
<evidence type="ECO:0000313" key="8">
    <source>
        <dbReference type="Proteomes" id="UP000756346"/>
    </source>
</evidence>
<feature type="transmembrane region" description="Helical" evidence="6">
    <location>
        <begin position="215"/>
        <end position="232"/>
    </location>
</feature>
<dbReference type="OrthoDB" id="3257095at2759"/>
<evidence type="ECO:0000256" key="3">
    <source>
        <dbReference type="ARBA" id="ARBA00022692"/>
    </source>
</evidence>
<dbReference type="GO" id="GO:0016020">
    <property type="term" value="C:membrane"/>
    <property type="evidence" value="ECO:0007669"/>
    <property type="project" value="UniProtKB-SubCell"/>
</dbReference>
<dbReference type="InterPro" id="IPR002293">
    <property type="entry name" value="AA/rel_permease1"/>
</dbReference>
<feature type="transmembrane region" description="Helical" evidence="6">
    <location>
        <begin position="411"/>
        <end position="428"/>
    </location>
</feature>
<evidence type="ECO:0000256" key="2">
    <source>
        <dbReference type="ARBA" id="ARBA00022448"/>
    </source>
</evidence>
<dbReference type="Gene3D" id="1.20.1740.10">
    <property type="entry name" value="Amino acid/polyamine transporter I"/>
    <property type="match status" value="1"/>
</dbReference>
<accession>A0A9P9BW15</accession>
<evidence type="ECO:0000256" key="5">
    <source>
        <dbReference type="ARBA" id="ARBA00023136"/>
    </source>
</evidence>
<feature type="transmembrane region" description="Helical" evidence="6">
    <location>
        <begin position="304"/>
        <end position="329"/>
    </location>
</feature>
<feature type="transmembrane region" description="Helical" evidence="6">
    <location>
        <begin position="174"/>
        <end position="195"/>
    </location>
</feature>
<feature type="transmembrane region" description="Helical" evidence="6">
    <location>
        <begin position="47"/>
        <end position="69"/>
    </location>
</feature>
<reference evidence="7" key="1">
    <citation type="journal article" date="2021" name="Nat. Commun.">
        <title>Genetic determinants of endophytism in the Arabidopsis root mycobiome.</title>
        <authorList>
            <person name="Mesny F."/>
            <person name="Miyauchi S."/>
            <person name="Thiergart T."/>
            <person name="Pickel B."/>
            <person name="Atanasova L."/>
            <person name="Karlsson M."/>
            <person name="Huettel B."/>
            <person name="Barry K.W."/>
            <person name="Haridas S."/>
            <person name="Chen C."/>
            <person name="Bauer D."/>
            <person name="Andreopoulos W."/>
            <person name="Pangilinan J."/>
            <person name="LaButti K."/>
            <person name="Riley R."/>
            <person name="Lipzen A."/>
            <person name="Clum A."/>
            <person name="Drula E."/>
            <person name="Henrissat B."/>
            <person name="Kohler A."/>
            <person name="Grigoriev I.V."/>
            <person name="Martin F.M."/>
            <person name="Hacquard S."/>
        </authorList>
    </citation>
    <scope>NUCLEOTIDE SEQUENCE</scope>
    <source>
        <strain evidence="7">MPI-CAGE-CH-0230</strain>
    </source>
</reference>
<proteinExistence type="predicted"/>
<comment type="caution">
    <text evidence="7">The sequence shown here is derived from an EMBL/GenBank/DDBJ whole genome shotgun (WGS) entry which is preliminary data.</text>
</comment>
<dbReference type="AlphaFoldDB" id="A0A9P9BW15"/>
<evidence type="ECO:0000256" key="4">
    <source>
        <dbReference type="ARBA" id="ARBA00022989"/>
    </source>
</evidence>
<dbReference type="PANTHER" id="PTHR45649:SF5">
    <property type="entry name" value="GABA TRANSPORTER (EUROFUNG)-RELATED"/>
    <property type="match status" value="1"/>
</dbReference>
<feature type="transmembrane region" description="Helical" evidence="6">
    <location>
        <begin position="341"/>
        <end position="359"/>
    </location>
</feature>
<dbReference type="EMBL" id="JAGTJQ010000001">
    <property type="protein sequence ID" value="KAH7040332.1"/>
    <property type="molecule type" value="Genomic_DNA"/>
</dbReference>